<name>A0A2A6E449_9BACL</name>
<evidence type="ECO:0000313" key="3">
    <source>
        <dbReference type="Proteomes" id="UP000243688"/>
    </source>
</evidence>
<dbReference type="EMBL" id="MOXJ01000001">
    <property type="protein sequence ID" value="PDO11775.1"/>
    <property type="molecule type" value="Genomic_DNA"/>
</dbReference>
<comment type="caution">
    <text evidence="2">The sequence shown here is derived from an EMBL/GenBank/DDBJ whole genome shotgun (WGS) entry which is preliminary data.</text>
</comment>
<proteinExistence type="predicted"/>
<protein>
    <submittedName>
        <fullName evidence="2">ArpU family transcriptional regulator</fullName>
    </submittedName>
</protein>
<feature type="coiled-coil region" evidence="1">
    <location>
        <begin position="67"/>
        <end position="94"/>
    </location>
</feature>
<dbReference type="InterPro" id="IPR006524">
    <property type="entry name" value="ArpU-like"/>
</dbReference>
<reference evidence="2 3" key="1">
    <citation type="submission" date="2016-12" db="EMBL/GenBank/DDBJ databases">
        <title>Candidatus Reconcilibacillus cellulovorans genome.</title>
        <authorList>
            <person name="Kolinko S."/>
            <person name="Wu Y.-W."/>
            <person name="Tachea F."/>
            <person name="Denzel E."/>
            <person name="Hiras J."/>
            <person name="Baecker N."/>
            <person name="Chan L.J."/>
            <person name="Eichorst S.A."/>
            <person name="Frey D."/>
            <person name="Adams P.D."/>
            <person name="Pray T."/>
            <person name="Tanjore D."/>
            <person name="Petzold C.J."/>
            <person name="Gladden J.M."/>
            <person name="Simmons B.A."/>
            <person name="Singer S.W."/>
        </authorList>
    </citation>
    <scope>NUCLEOTIDE SEQUENCE [LARGE SCALE GENOMIC DNA]</scope>
    <source>
        <strain evidence="2">JTherm</strain>
    </source>
</reference>
<accession>A0A2A6E449</accession>
<keyword evidence="1" id="KW-0175">Coiled coil</keyword>
<dbReference type="NCBIfam" id="TIGR01637">
    <property type="entry name" value="phage_arpU"/>
    <property type="match status" value="1"/>
</dbReference>
<dbReference type="AlphaFoldDB" id="A0A2A6E449"/>
<gene>
    <name evidence="2" type="ORF">BLM47_00160</name>
</gene>
<evidence type="ECO:0000256" key="1">
    <source>
        <dbReference type="SAM" id="Coils"/>
    </source>
</evidence>
<organism evidence="2 3">
    <name type="scientific">Candidatus Reconcilbacillus cellulovorans</name>
    <dbReference type="NCBI Taxonomy" id="1906605"/>
    <lineage>
        <taxon>Bacteria</taxon>
        <taxon>Bacillati</taxon>
        <taxon>Bacillota</taxon>
        <taxon>Bacilli</taxon>
        <taxon>Bacillales</taxon>
        <taxon>Paenibacillaceae</taxon>
        <taxon>Candidatus Reconcilbacillus</taxon>
    </lineage>
</organism>
<evidence type="ECO:0000313" key="2">
    <source>
        <dbReference type="EMBL" id="PDO11775.1"/>
    </source>
</evidence>
<sequence length="151" mass="18260">MEQMVFPWEIDRETTRQRVEEHLETARIYRQIGFVRREMKVTASPDPRYHGPTYVVGKPAEETAAWNVDTEQRMKEITERVEKAVSRLGKLERQIIEKRYLEAEDVYDYHVYTELHMSERKYYRLKSKAIYKLAFMLRLEVFVEPKEEQPA</sequence>
<dbReference type="Proteomes" id="UP000243688">
    <property type="component" value="Unassembled WGS sequence"/>
</dbReference>